<sequence>MDNDQLNRYEFFRRTNLNGNVIKRLVNNATGQSNITANFAKILAGVGKVFVGEIVEKAKEVQRGVNEWKVMEQLKFKEDLKDYEEWLRKKNKHLSGSGSGVTSYNGNTNVNASFNSNLDTNANTGMNSNINNVGTSTSTQNTTNTTNINNDNNKTENGKDKEEEDKEEEGVEKPICPSFYPSLVASATSTASLSAPWTKKYNIPTSYITAVNSNRFTYDTFMVIVPDDNAQLSPDDIRQAWNLYQRENNTAINGGWRQQGGANGLLFR</sequence>
<name>A0ACB5T6J8_AMBMO</name>
<dbReference type="Proteomes" id="UP001165064">
    <property type="component" value="Unassembled WGS sequence"/>
</dbReference>
<keyword evidence="2" id="KW-1185">Reference proteome</keyword>
<dbReference type="EMBL" id="BSXS01004218">
    <property type="protein sequence ID" value="GME82611.1"/>
    <property type="molecule type" value="Genomic_DNA"/>
</dbReference>
<accession>A0ACB5T6J8</accession>
<evidence type="ECO:0000313" key="2">
    <source>
        <dbReference type="Proteomes" id="UP001165064"/>
    </source>
</evidence>
<organism evidence="1 2">
    <name type="scientific">Ambrosiozyma monospora</name>
    <name type="common">Yeast</name>
    <name type="synonym">Endomycopsis monosporus</name>
    <dbReference type="NCBI Taxonomy" id="43982"/>
    <lineage>
        <taxon>Eukaryota</taxon>
        <taxon>Fungi</taxon>
        <taxon>Dikarya</taxon>
        <taxon>Ascomycota</taxon>
        <taxon>Saccharomycotina</taxon>
        <taxon>Pichiomycetes</taxon>
        <taxon>Pichiales</taxon>
        <taxon>Pichiaceae</taxon>
        <taxon>Ambrosiozyma</taxon>
    </lineage>
</organism>
<evidence type="ECO:0000313" key="1">
    <source>
        <dbReference type="EMBL" id="GME82611.1"/>
    </source>
</evidence>
<gene>
    <name evidence="1" type="ORF">Amon02_000562500</name>
</gene>
<comment type="caution">
    <text evidence="1">The sequence shown here is derived from an EMBL/GenBank/DDBJ whole genome shotgun (WGS) entry which is preliminary data.</text>
</comment>
<proteinExistence type="predicted"/>
<reference evidence="1" key="1">
    <citation type="submission" date="2023-04" db="EMBL/GenBank/DDBJ databases">
        <title>Ambrosiozyma monospora NBRC 10751.</title>
        <authorList>
            <person name="Ichikawa N."/>
            <person name="Sato H."/>
            <person name="Tonouchi N."/>
        </authorList>
    </citation>
    <scope>NUCLEOTIDE SEQUENCE</scope>
    <source>
        <strain evidence="1">NBRC 10751</strain>
    </source>
</reference>
<protein>
    <submittedName>
        <fullName evidence="1">Unnamed protein product</fullName>
    </submittedName>
</protein>